<dbReference type="Pfam" id="PF00034">
    <property type="entry name" value="Cytochrom_C"/>
    <property type="match status" value="1"/>
</dbReference>
<evidence type="ECO:0000256" key="7">
    <source>
        <dbReference type="SAM" id="SignalP"/>
    </source>
</evidence>
<evidence type="ECO:0000256" key="2">
    <source>
        <dbReference type="ARBA" id="ARBA00022617"/>
    </source>
</evidence>
<keyword evidence="5 6" id="KW-0408">Iron</keyword>
<dbReference type="PRINTS" id="PR00604">
    <property type="entry name" value="CYTCHRMECIAB"/>
</dbReference>
<evidence type="ECO:0000313" key="9">
    <source>
        <dbReference type="EMBL" id="PWR22771.1"/>
    </source>
</evidence>
<dbReference type="AlphaFoldDB" id="A0A317E7X8"/>
<dbReference type="OrthoDB" id="9805828at2"/>
<evidence type="ECO:0000256" key="1">
    <source>
        <dbReference type="ARBA" id="ARBA00022448"/>
    </source>
</evidence>
<keyword evidence="10" id="KW-1185">Reference proteome</keyword>
<organism evidence="9 10">
    <name type="scientific">Zavarzinia aquatilis</name>
    <dbReference type="NCBI Taxonomy" id="2211142"/>
    <lineage>
        <taxon>Bacteria</taxon>
        <taxon>Pseudomonadati</taxon>
        <taxon>Pseudomonadota</taxon>
        <taxon>Alphaproteobacteria</taxon>
        <taxon>Rhodospirillales</taxon>
        <taxon>Zavarziniaceae</taxon>
        <taxon>Zavarzinia</taxon>
    </lineage>
</organism>
<evidence type="ECO:0000256" key="3">
    <source>
        <dbReference type="ARBA" id="ARBA00022723"/>
    </source>
</evidence>
<keyword evidence="3 6" id="KW-0479">Metal-binding</keyword>
<dbReference type="SUPFAM" id="SSF46626">
    <property type="entry name" value="Cytochrome c"/>
    <property type="match status" value="1"/>
</dbReference>
<dbReference type="InterPro" id="IPR036909">
    <property type="entry name" value="Cyt_c-like_dom_sf"/>
</dbReference>
<keyword evidence="7" id="KW-0732">Signal</keyword>
<dbReference type="GO" id="GO:0009055">
    <property type="term" value="F:electron transfer activity"/>
    <property type="evidence" value="ECO:0007669"/>
    <property type="project" value="InterPro"/>
</dbReference>
<dbReference type="InterPro" id="IPR002327">
    <property type="entry name" value="Cyt_c_1A/1B"/>
</dbReference>
<dbReference type="PROSITE" id="PS51007">
    <property type="entry name" value="CYTC"/>
    <property type="match status" value="1"/>
</dbReference>
<feature type="domain" description="Cytochrome c" evidence="8">
    <location>
        <begin position="25"/>
        <end position="125"/>
    </location>
</feature>
<evidence type="ECO:0000256" key="6">
    <source>
        <dbReference type="PROSITE-ProRule" id="PRU00433"/>
    </source>
</evidence>
<keyword evidence="4" id="KW-0249">Electron transport</keyword>
<feature type="signal peptide" evidence="7">
    <location>
        <begin position="1"/>
        <end position="23"/>
    </location>
</feature>
<gene>
    <name evidence="9" type="ORF">DKG74_10070</name>
</gene>
<reference evidence="9 10" key="1">
    <citation type="submission" date="2018-05" db="EMBL/GenBank/DDBJ databases">
        <title>Zavarzinia sp. HR-AS.</title>
        <authorList>
            <person name="Lee Y."/>
            <person name="Jeon C.O."/>
        </authorList>
    </citation>
    <scope>NUCLEOTIDE SEQUENCE [LARGE SCALE GENOMIC DNA]</scope>
    <source>
        <strain evidence="9 10">HR-AS</strain>
    </source>
</reference>
<evidence type="ECO:0000313" key="10">
    <source>
        <dbReference type="Proteomes" id="UP000245461"/>
    </source>
</evidence>
<evidence type="ECO:0000256" key="4">
    <source>
        <dbReference type="ARBA" id="ARBA00022982"/>
    </source>
</evidence>
<dbReference type="EMBL" id="QGLE01000005">
    <property type="protein sequence ID" value="PWR22771.1"/>
    <property type="molecule type" value="Genomic_DNA"/>
</dbReference>
<accession>A0A317E7X8</accession>
<proteinExistence type="predicted"/>
<dbReference type="FunFam" id="1.10.760.10:FF:000001">
    <property type="entry name" value="Cytochrome c iso-1"/>
    <property type="match status" value="1"/>
</dbReference>
<evidence type="ECO:0000256" key="5">
    <source>
        <dbReference type="ARBA" id="ARBA00023004"/>
    </source>
</evidence>
<dbReference type="Proteomes" id="UP000245461">
    <property type="component" value="Unassembled WGS sequence"/>
</dbReference>
<keyword evidence="2 6" id="KW-0349">Heme</keyword>
<protein>
    <submittedName>
        <fullName evidence="9">Cytochrome c family protein</fullName>
    </submittedName>
</protein>
<keyword evidence="1" id="KW-0813">Transport</keyword>
<dbReference type="Gene3D" id="1.10.760.10">
    <property type="entry name" value="Cytochrome c-like domain"/>
    <property type="match status" value="1"/>
</dbReference>
<name>A0A317E7X8_9PROT</name>
<dbReference type="PANTHER" id="PTHR11961">
    <property type="entry name" value="CYTOCHROME C"/>
    <property type="match status" value="1"/>
</dbReference>
<evidence type="ECO:0000259" key="8">
    <source>
        <dbReference type="PROSITE" id="PS51007"/>
    </source>
</evidence>
<comment type="caution">
    <text evidence="9">The sequence shown here is derived from an EMBL/GenBank/DDBJ whole genome shotgun (WGS) entry which is preliminary data.</text>
</comment>
<dbReference type="InterPro" id="IPR009056">
    <property type="entry name" value="Cyt_c-like_dom"/>
</dbReference>
<dbReference type="GO" id="GO:0046872">
    <property type="term" value="F:metal ion binding"/>
    <property type="evidence" value="ECO:0007669"/>
    <property type="project" value="UniProtKB-KW"/>
</dbReference>
<sequence>MQMIRITALALFALAAGATSASAGGDAAKGAVVFKKCATCHTVEAGGPNRVGPNLNGLFGRTSGTKEGFTYSKAMAGAGIVWSSETLHTYLTDPKALVPGTKMAFVGLKKEDERDDVIAYLEEATK</sequence>
<feature type="chain" id="PRO_5016292811" evidence="7">
    <location>
        <begin position="24"/>
        <end position="126"/>
    </location>
</feature>
<dbReference type="GO" id="GO:0020037">
    <property type="term" value="F:heme binding"/>
    <property type="evidence" value="ECO:0007669"/>
    <property type="project" value="InterPro"/>
</dbReference>